<evidence type="ECO:0000313" key="2">
    <source>
        <dbReference type="EMBL" id="SDL22918.1"/>
    </source>
</evidence>
<keyword evidence="2" id="KW-0808">Transferase</keyword>
<organism evidence="2 3">
    <name type="scientific">Maridesulfovibrio ferrireducens</name>
    <dbReference type="NCBI Taxonomy" id="246191"/>
    <lineage>
        <taxon>Bacteria</taxon>
        <taxon>Pseudomonadati</taxon>
        <taxon>Thermodesulfobacteriota</taxon>
        <taxon>Desulfovibrionia</taxon>
        <taxon>Desulfovibrionales</taxon>
        <taxon>Desulfovibrionaceae</taxon>
        <taxon>Maridesulfovibrio</taxon>
    </lineage>
</organism>
<dbReference type="AlphaFoldDB" id="A0A1G9ICD1"/>
<dbReference type="EMBL" id="FNGA01000003">
    <property type="protein sequence ID" value="SDL22918.1"/>
    <property type="molecule type" value="Genomic_DNA"/>
</dbReference>
<evidence type="ECO:0000313" key="3">
    <source>
        <dbReference type="Proteomes" id="UP000199053"/>
    </source>
</evidence>
<dbReference type="Proteomes" id="UP000199053">
    <property type="component" value="Unassembled WGS sequence"/>
</dbReference>
<dbReference type="InterPro" id="IPR000182">
    <property type="entry name" value="GNAT_dom"/>
</dbReference>
<dbReference type="InterPro" id="IPR016181">
    <property type="entry name" value="Acyl_CoA_acyltransferase"/>
</dbReference>
<evidence type="ECO:0000259" key="1">
    <source>
        <dbReference type="PROSITE" id="PS51186"/>
    </source>
</evidence>
<dbReference type="OrthoDB" id="9775804at2"/>
<dbReference type="PROSITE" id="PS51186">
    <property type="entry name" value="GNAT"/>
    <property type="match status" value="1"/>
</dbReference>
<dbReference type="GO" id="GO:0016747">
    <property type="term" value="F:acyltransferase activity, transferring groups other than amino-acyl groups"/>
    <property type="evidence" value="ECO:0007669"/>
    <property type="project" value="InterPro"/>
</dbReference>
<protein>
    <submittedName>
        <fullName evidence="2">Acetyltransferase (GNAT) domain-containing protein</fullName>
    </submittedName>
</protein>
<gene>
    <name evidence="2" type="ORF">SAMN05660337_2536</name>
</gene>
<dbReference type="SUPFAM" id="SSF55729">
    <property type="entry name" value="Acyl-CoA N-acyltransferases (Nat)"/>
    <property type="match status" value="1"/>
</dbReference>
<keyword evidence="3" id="KW-1185">Reference proteome</keyword>
<sequence length="147" mass="17115">MLVIRPSAENDFVFLCQLRKLALLEAVETVFGWNETIQKEICRREWEEARPDIIEINGQKAGSYLVQINSDHIYLERFYLLPKFQGQGIGSKILNDVLALSERENLPIKLCYLQGNRVGRLYTRLGFKILSEDTEFVHMIRPLTTKQ</sequence>
<dbReference type="CDD" id="cd04301">
    <property type="entry name" value="NAT_SF"/>
    <property type="match status" value="1"/>
</dbReference>
<dbReference type="Gene3D" id="3.40.630.30">
    <property type="match status" value="1"/>
</dbReference>
<feature type="domain" description="N-acetyltransferase" evidence="1">
    <location>
        <begin position="2"/>
        <end position="144"/>
    </location>
</feature>
<dbReference type="Pfam" id="PF00583">
    <property type="entry name" value="Acetyltransf_1"/>
    <property type="match status" value="1"/>
</dbReference>
<proteinExistence type="predicted"/>
<reference evidence="3" key="1">
    <citation type="submission" date="2016-10" db="EMBL/GenBank/DDBJ databases">
        <authorList>
            <person name="Varghese N."/>
            <person name="Submissions S."/>
        </authorList>
    </citation>
    <scope>NUCLEOTIDE SEQUENCE [LARGE SCALE GENOMIC DNA]</scope>
    <source>
        <strain evidence="3">DSM 16995</strain>
    </source>
</reference>
<dbReference type="STRING" id="246191.SAMN05660337_2536"/>
<accession>A0A1G9ICD1</accession>
<name>A0A1G9ICD1_9BACT</name>